<dbReference type="Proteomes" id="UP000077069">
    <property type="component" value="Unassembled WGS sequence"/>
</dbReference>
<dbReference type="EMBL" id="KV441551">
    <property type="protein sequence ID" value="OAG06814.1"/>
    <property type="molecule type" value="Genomic_DNA"/>
</dbReference>
<accession>A0A177CGW4</accession>
<organism evidence="1 2">
    <name type="scientific">Paraphaeosphaeria sporulosa</name>
    <dbReference type="NCBI Taxonomy" id="1460663"/>
    <lineage>
        <taxon>Eukaryota</taxon>
        <taxon>Fungi</taxon>
        <taxon>Dikarya</taxon>
        <taxon>Ascomycota</taxon>
        <taxon>Pezizomycotina</taxon>
        <taxon>Dothideomycetes</taxon>
        <taxon>Pleosporomycetidae</taxon>
        <taxon>Pleosporales</taxon>
        <taxon>Massarineae</taxon>
        <taxon>Didymosphaeriaceae</taxon>
        <taxon>Paraphaeosphaeria</taxon>
    </lineage>
</organism>
<name>A0A177CGW4_9PLEO</name>
<proteinExistence type="predicted"/>
<evidence type="ECO:0000313" key="1">
    <source>
        <dbReference type="EMBL" id="OAG06814.1"/>
    </source>
</evidence>
<keyword evidence="2" id="KW-1185">Reference proteome</keyword>
<dbReference type="AlphaFoldDB" id="A0A177CGW4"/>
<evidence type="ECO:0000313" key="2">
    <source>
        <dbReference type="Proteomes" id="UP000077069"/>
    </source>
</evidence>
<dbReference type="InParanoid" id="A0A177CGW4"/>
<dbReference type="RefSeq" id="XP_018037179.1">
    <property type="nucleotide sequence ID" value="XM_018186919.1"/>
</dbReference>
<gene>
    <name evidence="1" type="ORF">CC84DRAFT_622256</name>
</gene>
<protein>
    <submittedName>
        <fullName evidence="1">Uncharacterized protein</fullName>
    </submittedName>
</protein>
<reference evidence="1 2" key="1">
    <citation type="submission" date="2016-05" db="EMBL/GenBank/DDBJ databases">
        <title>Comparative analysis of secretome profiles of manganese(II)-oxidizing ascomycete fungi.</title>
        <authorList>
            <consortium name="DOE Joint Genome Institute"/>
            <person name="Zeiner C.A."/>
            <person name="Purvine S.O."/>
            <person name="Zink E.M."/>
            <person name="Wu S."/>
            <person name="Pasa-Tolic L."/>
            <person name="Chaput D.L."/>
            <person name="Haridas S."/>
            <person name="Grigoriev I.V."/>
            <person name="Santelli C.M."/>
            <person name="Hansel C.M."/>
        </authorList>
    </citation>
    <scope>NUCLEOTIDE SEQUENCE [LARGE SCALE GENOMIC DNA]</scope>
    <source>
        <strain evidence="1 2">AP3s5-JAC2a</strain>
    </source>
</reference>
<sequence>MTLVGRHPTRRQSAPESRRTWECWRPAWRHIRELRIALPRAKQSMLSCLGGLLGIPASRAAWPTPPGSGPGKLEARRASFNGAPSGAEQEYLVCLQRRRGLPTKRYMLRFHSKHVRRDPNLDRAVSMARRSVSKQPLRCYSALSKATRRRGSALCAFDAVIDRLAQSGACYSVPLQSPYAVAPVQFSPPAWPSRMACLPRTPEARCRSALQCSALPQMGPSPVRGRQASV</sequence>
<dbReference type="GeneID" id="28770405"/>